<evidence type="ECO:0000313" key="3">
    <source>
        <dbReference type="EMBL" id="CAH8247845.1"/>
    </source>
</evidence>
<name>A0ABM9G7F0_9BACL</name>
<feature type="domain" description="Teneurin-like YD-shell" evidence="2">
    <location>
        <begin position="6"/>
        <end position="110"/>
    </location>
</feature>
<comment type="caution">
    <text evidence="3">The sequence shown here is derived from an EMBL/GenBank/DDBJ whole genome shotgun (WGS) entry which is preliminary data.</text>
</comment>
<keyword evidence="4" id="KW-1185">Reference proteome</keyword>
<dbReference type="PANTHER" id="PTHR32305">
    <property type="match status" value="1"/>
</dbReference>
<evidence type="ECO:0000313" key="4">
    <source>
        <dbReference type="Proteomes" id="UP001154322"/>
    </source>
</evidence>
<gene>
    <name evidence="3" type="ORF">WJ0W_005100</name>
</gene>
<keyword evidence="1" id="KW-0677">Repeat</keyword>
<accession>A0ABM9G7F0</accession>
<dbReference type="EMBL" id="CALYLO010000008">
    <property type="protein sequence ID" value="CAH8247845.1"/>
    <property type="molecule type" value="Genomic_DNA"/>
</dbReference>
<evidence type="ECO:0000256" key="1">
    <source>
        <dbReference type="ARBA" id="ARBA00022737"/>
    </source>
</evidence>
<dbReference type="InterPro" id="IPR022385">
    <property type="entry name" value="Rhs_assc_core"/>
</dbReference>
<dbReference type="NCBIfam" id="TIGR03696">
    <property type="entry name" value="Rhs_assc_core"/>
    <property type="match status" value="1"/>
</dbReference>
<dbReference type="InterPro" id="IPR050708">
    <property type="entry name" value="T6SS_VgrG/RHS"/>
</dbReference>
<dbReference type="Gene3D" id="2.180.10.10">
    <property type="entry name" value="RHS repeat-associated core"/>
    <property type="match status" value="1"/>
</dbReference>
<protein>
    <submittedName>
        <fullName evidence="3">RHS repeat-associated core domain-containing protein</fullName>
    </submittedName>
</protein>
<sequence length="154" mass="17546">MRGHELLAQVNRQGDACYYLNNQHGDVVHITNRLGGIVNSYEYDAFGHTLSATEGIPNRFRYAGEQFDPVTRQYYLRARFYNPVIARFTQEDEYRGDGLNLYAYVGNNPIRYVDPSGYSCEEKGNVYGKGDKKEGPYKGGAVKKTDELERVCKP</sequence>
<reference evidence="3" key="1">
    <citation type="submission" date="2022-06" db="EMBL/GenBank/DDBJ databases">
        <authorList>
            <person name="Dietemann V."/>
            <person name="Ory F."/>
            <person name="Dainat B."/>
            <person name="Oberhansli S."/>
        </authorList>
    </citation>
    <scope>NUCLEOTIDE SEQUENCE</scope>
    <source>
        <strain evidence="3">Ena-SAMPLE-TAB-26-04-2022-14:26:32:270-5432</strain>
    </source>
</reference>
<dbReference type="RefSeq" id="WP_213431435.1">
    <property type="nucleotide sequence ID" value="NZ_AP031286.1"/>
</dbReference>
<dbReference type="PANTHER" id="PTHR32305:SF15">
    <property type="entry name" value="PROTEIN RHSA-RELATED"/>
    <property type="match status" value="1"/>
</dbReference>
<dbReference type="InterPro" id="IPR056823">
    <property type="entry name" value="TEN-like_YD-shell"/>
</dbReference>
<evidence type="ECO:0000259" key="2">
    <source>
        <dbReference type="Pfam" id="PF25023"/>
    </source>
</evidence>
<dbReference type="Pfam" id="PF25023">
    <property type="entry name" value="TEN_YD-shell"/>
    <property type="match status" value="1"/>
</dbReference>
<dbReference type="Proteomes" id="UP001154322">
    <property type="component" value="Unassembled WGS sequence"/>
</dbReference>
<proteinExistence type="predicted"/>
<organism evidence="3 4">
    <name type="scientific">Paenibacillus melissococcoides</name>
    <dbReference type="NCBI Taxonomy" id="2912268"/>
    <lineage>
        <taxon>Bacteria</taxon>
        <taxon>Bacillati</taxon>
        <taxon>Bacillota</taxon>
        <taxon>Bacilli</taxon>
        <taxon>Bacillales</taxon>
        <taxon>Paenibacillaceae</taxon>
        <taxon>Paenibacillus</taxon>
    </lineage>
</organism>